<comment type="caution">
    <text evidence="2">The sequence shown here is derived from an EMBL/GenBank/DDBJ whole genome shotgun (WGS) entry which is preliminary data.</text>
</comment>
<proteinExistence type="predicted"/>
<dbReference type="EMBL" id="WTYQ01000001">
    <property type="protein sequence ID" value="MXP24931.1"/>
    <property type="molecule type" value="Genomic_DNA"/>
</dbReference>
<name>A0A845A7A4_9SPHN</name>
<dbReference type="Gene3D" id="1.20.1290.10">
    <property type="entry name" value="AhpD-like"/>
    <property type="match status" value="1"/>
</dbReference>
<feature type="domain" description="Carboxymuconolactone decarboxylase-like" evidence="1">
    <location>
        <begin position="12"/>
        <end position="94"/>
    </location>
</feature>
<organism evidence="2 3">
    <name type="scientific">Altericroceibacterium indicum</name>
    <dbReference type="NCBI Taxonomy" id="374177"/>
    <lineage>
        <taxon>Bacteria</taxon>
        <taxon>Pseudomonadati</taxon>
        <taxon>Pseudomonadota</taxon>
        <taxon>Alphaproteobacteria</taxon>
        <taxon>Sphingomonadales</taxon>
        <taxon>Erythrobacteraceae</taxon>
        <taxon>Altericroceibacterium</taxon>
    </lineage>
</organism>
<gene>
    <name evidence="2" type="ORF">GRI39_02575</name>
</gene>
<evidence type="ECO:0000313" key="2">
    <source>
        <dbReference type="EMBL" id="MXP24931.1"/>
    </source>
</evidence>
<dbReference type="PANTHER" id="PTHR34846:SF10">
    <property type="entry name" value="CYTOPLASMIC PROTEIN"/>
    <property type="match status" value="1"/>
</dbReference>
<dbReference type="NCBIfam" id="TIGR00778">
    <property type="entry name" value="ahpD_dom"/>
    <property type="match status" value="1"/>
</dbReference>
<evidence type="ECO:0000313" key="3">
    <source>
        <dbReference type="Proteomes" id="UP000460561"/>
    </source>
</evidence>
<dbReference type="OrthoDB" id="9801997at2"/>
<dbReference type="AlphaFoldDB" id="A0A845A7A4"/>
<dbReference type="SUPFAM" id="SSF69118">
    <property type="entry name" value="AhpD-like"/>
    <property type="match status" value="1"/>
</dbReference>
<dbReference type="Proteomes" id="UP000460561">
    <property type="component" value="Unassembled WGS sequence"/>
</dbReference>
<dbReference type="InterPro" id="IPR029032">
    <property type="entry name" value="AhpD-like"/>
</dbReference>
<evidence type="ECO:0000259" key="1">
    <source>
        <dbReference type="Pfam" id="PF02627"/>
    </source>
</evidence>
<dbReference type="Pfam" id="PF02627">
    <property type="entry name" value="CMD"/>
    <property type="match status" value="1"/>
</dbReference>
<accession>A0A845A7A4</accession>
<protein>
    <submittedName>
        <fullName evidence="2">Carboxymuconolactone decarboxylase family protein</fullName>
    </submittedName>
</protein>
<dbReference type="GO" id="GO:0051920">
    <property type="term" value="F:peroxiredoxin activity"/>
    <property type="evidence" value="ECO:0007669"/>
    <property type="project" value="InterPro"/>
</dbReference>
<dbReference type="InterPro" id="IPR004675">
    <property type="entry name" value="AhpD_core"/>
</dbReference>
<dbReference type="PANTHER" id="PTHR34846">
    <property type="entry name" value="4-CARBOXYMUCONOLACTONE DECARBOXYLASE FAMILY PROTEIN (AFU_ORTHOLOGUE AFUA_6G11590)"/>
    <property type="match status" value="1"/>
</dbReference>
<sequence>MQPRLKYHQISPEGMKAMAGVHNYISKCGLPRILIELVYLRVSQINGCAYCIDTHCSALIEEGMPQNKINLVSVWDEMEGLFSSREQAALEWAEIVTYAGDTHVPDEAYDNVREEFDDKEVVDLTMAIGLMGAYNRMAVSFRTPPKSLTA</sequence>
<reference evidence="2 3" key="1">
    <citation type="submission" date="2019-12" db="EMBL/GenBank/DDBJ databases">
        <title>Genomic-based taxomic classification of the family Erythrobacteraceae.</title>
        <authorList>
            <person name="Xu L."/>
        </authorList>
    </citation>
    <scope>NUCLEOTIDE SEQUENCE [LARGE SCALE GENOMIC DNA]</scope>
    <source>
        <strain evidence="2 3">DSM 18604</strain>
    </source>
</reference>
<dbReference type="RefSeq" id="WP_160738113.1">
    <property type="nucleotide sequence ID" value="NZ_WTYQ01000001.1"/>
</dbReference>
<keyword evidence="3" id="KW-1185">Reference proteome</keyword>
<dbReference type="InterPro" id="IPR003779">
    <property type="entry name" value="CMD-like"/>
</dbReference>